<gene>
    <name evidence="4" type="ORF">TM35_000061840</name>
</gene>
<dbReference type="SUPFAM" id="SSF54928">
    <property type="entry name" value="RNA-binding domain, RBD"/>
    <property type="match status" value="1"/>
</dbReference>
<dbReference type="RefSeq" id="XP_028885245.1">
    <property type="nucleotide sequence ID" value="XM_029023221.1"/>
</dbReference>
<proteinExistence type="predicted"/>
<evidence type="ECO:0000256" key="2">
    <source>
        <dbReference type="SAM" id="MobiDB-lite"/>
    </source>
</evidence>
<dbReference type="Gene3D" id="3.30.70.330">
    <property type="match status" value="1"/>
</dbReference>
<dbReference type="EMBL" id="NBCO01000006">
    <property type="protein sequence ID" value="ORC91179.1"/>
    <property type="molecule type" value="Genomic_DNA"/>
</dbReference>
<feature type="region of interest" description="Disordered" evidence="2">
    <location>
        <begin position="679"/>
        <end position="782"/>
    </location>
</feature>
<dbReference type="STRING" id="67003.A0A1X0P3P7"/>
<dbReference type="InterPro" id="IPR012677">
    <property type="entry name" value="Nucleotide-bd_a/b_plait_sf"/>
</dbReference>
<dbReference type="InterPro" id="IPR035979">
    <property type="entry name" value="RBD_domain_sf"/>
</dbReference>
<sequence length="1067" mass="117936">MPMAQQQQQQQQPQKQQQQQQQHQQLNPQQQLQTQQQEQLNPQAPVWIPRVVTPMTMPTTVFPPFYPFPPPAMSSPYMGLGPVPPSVRPIAGYSLFSHGQGTGSPFPSPGQHAWIDAKRNYFSSFPNLYMTQQPPYGTDRGSYLDVPPPTLPFFPSGPFASTKSIVAGSLIPTSDKSGQDVMCRNILSTEKREEDVPQEVCRVEKKMDVTSIEDWHRYLSESCSSCLLCGEDGHRYSACRLFDGKSVCFLHISTSCVYVMHHMQWIEGAKLRDVYSFIHSAMGLSPDQVVLFVSNQMITFTNYSLDTRCCDLHLLPGAIVGVTQQKLSIEERLPLSVRQGMSPIRRSVREVLPIEEKETHIDATFDVSTIAKSSELSVSTAIPEGRTQYPLESTMEEITEVVSLTHRGDSAKSGIASTRNEEEEKSPMSVGGGTAVPSPQTSKSGTLYSESRDPTLTTVSSLTSAIPFSDVTTGITFRGDSGPLNWPEAPGDDKGYGMEERTHRIDPTMTTLAGKDAVLSPSTTEDAASEELRRRRTVHVKFIPVTMTFSAIRALLWSCGEVNKVRLVRPRTTAHPERTFYVCFAEYADEEGAARMIALHGCRVAGNFTLAVAPSRDAIRGGFITDRDFGSGRPCTFGLNEVEMRRLGIPTTTPMAVPTTTTTTTTTTPTMVIPSARETVPLPPFAPFPKRFFPTPTTQEKRGKVSVRSNIEHKDDSSSEGEEGEERGSGGDDESGPYTLQIVSTVKGRKGQQRDPSRRVSGIEGSENVLSASPRTLPAMRPFPEVASRETIRRAETLRASLRDAVLNHLNQRSSESFYNAFRILEELRWTAGTALFHLELAVFEVLLLLNQDNVILSKDLEKSAAAAVRLGTELHQILQSVAANNSAIAPMWRSLFTPTPPVQQREQEYGVVESEIEGGKLHDSPGVSPIYPCLSNCLRFVELLLYIAVLLDSSHKKKTPRRDEAETTGATLSLPLPPQTNPLHDVESELLVSARRLLMQLQLEFSTERGVSASAKCTWGDKISSILQRIPSTSGWHDGNLIHLLSTNPRQSSQGILLESLDFRLF</sequence>
<dbReference type="AlphaFoldDB" id="A0A1X0P3P7"/>
<dbReference type="InterPro" id="IPR000504">
    <property type="entry name" value="RRM_dom"/>
</dbReference>
<comment type="caution">
    <text evidence="4">The sequence shown here is derived from an EMBL/GenBank/DDBJ whole genome shotgun (WGS) entry which is preliminary data.</text>
</comment>
<name>A0A1X0P3P7_9TRYP</name>
<feature type="region of interest" description="Disordered" evidence="2">
    <location>
        <begin position="958"/>
        <end position="980"/>
    </location>
</feature>
<feature type="compositionally biased region" description="Acidic residues" evidence="2">
    <location>
        <begin position="718"/>
        <end position="735"/>
    </location>
</feature>
<reference evidence="4 5" key="1">
    <citation type="submission" date="2017-03" db="EMBL/GenBank/DDBJ databases">
        <title>An alternative strategy for trypanosome survival in the mammalian bloodstream revealed through genome and transcriptome analysis of the ubiquitous bovine parasite Trypanosoma (Megatrypanum) theileri.</title>
        <authorList>
            <person name="Kelly S."/>
            <person name="Ivens A."/>
            <person name="Mott A."/>
            <person name="O'Neill E."/>
            <person name="Emms D."/>
            <person name="Macleod O."/>
            <person name="Voorheis P."/>
            <person name="Matthews J."/>
            <person name="Matthews K."/>
            <person name="Carrington M."/>
        </authorList>
    </citation>
    <scope>NUCLEOTIDE SEQUENCE [LARGE SCALE GENOMIC DNA]</scope>
    <source>
        <strain evidence="4">Edinburgh</strain>
    </source>
</reference>
<organism evidence="4 5">
    <name type="scientific">Trypanosoma theileri</name>
    <dbReference type="NCBI Taxonomy" id="67003"/>
    <lineage>
        <taxon>Eukaryota</taxon>
        <taxon>Discoba</taxon>
        <taxon>Euglenozoa</taxon>
        <taxon>Kinetoplastea</taxon>
        <taxon>Metakinetoplastina</taxon>
        <taxon>Trypanosomatida</taxon>
        <taxon>Trypanosomatidae</taxon>
        <taxon>Trypanosoma</taxon>
    </lineage>
</organism>
<feature type="region of interest" description="Disordered" evidence="2">
    <location>
        <begin position="1"/>
        <end position="38"/>
    </location>
</feature>
<evidence type="ECO:0000259" key="3">
    <source>
        <dbReference type="PROSITE" id="PS50102"/>
    </source>
</evidence>
<feature type="compositionally biased region" description="Low complexity" evidence="2">
    <location>
        <begin position="688"/>
        <end position="698"/>
    </location>
</feature>
<feature type="domain" description="RRM" evidence="3">
    <location>
        <begin position="536"/>
        <end position="617"/>
    </location>
</feature>
<dbReference type="GeneID" id="39983001"/>
<keyword evidence="1" id="KW-0694">RNA-binding</keyword>
<evidence type="ECO:0000313" key="4">
    <source>
        <dbReference type="EMBL" id="ORC91179.1"/>
    </source>
</evidence>
<dbReference type="Proteomes" id="UP000192257">
    <property type="component" value="Unassembled WGS sequence"/>
</dbReference>
<evidence type="ECO:0000313" key="5">
    <source>
        <dbReference type="Proteomes" id="UP000192257"/>
    </source>
</evidence>
<feature type="region of interest" description="Disordered" evidence="2">
    <location>
        <begin position="407"/>
        <end position="453"/>
    </location>
</feature>
<dbReference type="OrthoDB" id="252181at2759"/>
<feature type="compositionally biased region" description="Polar residues" evidence="2">
    <location>
        <begin position="437"/>
        <end position="453"/>
    </location>
</feature>
<dbReference type="VEuPathDB" id="TriTrypDB:TM35_000061840"/>
<evidence type="ECO:0000256" key="1">
    <source>
        <dbReference type="PROSITE-ProRule" id="PRU00176"/>
    </source>
</evidence>
<dbReference type="GO" id="GO:0003723">
    <property type="term" value="F:RNA binding"/>
    <property type="evidence" value="ECO:0007669"/>
    <property type="project" value="UniProtKB-UniRule"/>
</dbReference>
<protein>
    <recommendedName>
        <fullName evidence="3">RRM domain-containing protein</fullName>
    </recommendedName>
</protein>
<keyword evidence="5" id="KW-1185">Reference proteome</keyword>
<accession>A0A1X0P3P7</accession>
<dbReference type="PROSITE" id="PS50102">
    <property type="entry name" value="RRM"/>
    <property type="match status" value="1"/>
</dbReference>